<comment type="caution">
    <text evidence="1">The sequence shown here is derived from an EMBL/GenBank/DDBJ whole genome shotgun (WGS) entry which is preliminary data.</text>
</comment>
<sequence>ELEQKIKQLTNELEQAQNKEPPRTNEPSDYQDIKTELEQLRKQVVNSQDKELMKKVAELTDKINQRERESKNTASQ</sequence>
<dbReference type="Proteomes" id="UP000789920">
    <property type="component" value="Unassembled WGS sequence"/>
</dbReference>
<name>A0ACA9T071_9GLOM</name>
<feature type="non-terminal residue" evidence="1">
    <location>
        <position position="76"/>
    </location>
</feature>
<keyword evidence="2" id="KW-1185">Reference proteome</keyword>
<evidence type="ECO:0000313" key="2">
    <source>
        <dbReference type="Proteomes" id="UP000789920"/>
    </source>
</evidence>
<evidence type="ECO:0000313" key="1">
    <source>
        <dbReference type="EMBL" id="CAG8852124.1"/>
    </source>
</evidence>
<dbReference type="EMBL" id="CAJVQC010180157">
    <property type="protein sequence ID" value="CAG8852124.1"/>
    <property type="molecule type" value="Genomic_DNA"/>
</dbReference>
<accession>A0ACA9T071</accession>
<proteinExistence type="predicted"/>
<reference evidence="1" key="1">
    <citation type="submission" date="2021-06" db="EMBL/GenBank/DDBJ databases">
        <authorList>
            <person name="Kallberg Y."/>
            <person name="Tangrot J."/>
            <person name="Rosling A."/>
        </authorList>
    </citation>
    <scope>NUCLEOTIDE SEQUENCE</scope>
    <source>
        <strain evidence="1">MA461A</strain>
    </source>
</reference>
<gene>
    <name evidence="1" type="ORF">RPERSI_LOCUS36914</name>
</gene>
<feature type="non-terminal residue" evidence="1">
    <location>
        <position position="1"/>
    </location>
</feature>
<protein>
    <submittedName>
        <fullName evidence="1">12229_t:CDS:1</fullName>
    </submittedName>
</protein>
<organism evidence="1 2">
    <name type="scientific">Racocetra persica</name>
    <dbReference type="NCBI Taxonomy" id="160502"/>
    <lineage>
        <taxon>Eukaryota</taxon>
        <taxon>Fungi</taxon>
        <taxon>Fungi incertae sedis</taxon>
        <taxon>Mucoromycota</taxon>
        <taxon>Glomeromycotina</taxon>
        <taxon>Glomeromycetes</taxon>
        <taxon>Diversisporales</taxon>
        <taxon>Gigasporaceae</taxon>
        <taxon>Racocetra</taxon>
    </lineage>
</organism>